<dbReference type="RefSeq" id="WP_252682674.1">
    <property type="nucleotide sequence ID" value="NZ_JAMXHT010000006.1"/>
</dbReference>
<dbReference type="InterPro" id="IPR012902">
    <property type="entry name" value="N_methyl_site"/>
</dbReference>
<keyword evidence="1" id="KW-1133">Transmembrane helix</keyword>
<keyword evidence="3" id="KW-1185">Reference proteome</keyword>
<evidence type="ECO:0000256" key="1">
    <source>
        <dbReference type="SAM" id="Phobius"/>
    </source>
</evidence>
<sequence>MLNRALYRQRQRGLSLVELMVGITIGLFIVAGALTLFASSLLENRRLIAQTRLEQDMRSIADLMTRDIRRAGYWGNSIQGTLAIGATATTASNPYVGVSATPSSTSGVLKYNFSRDLVENNILDTNEQFGYQLLTTGTKAGVMQMLTAQNVWSDLNDANFTVITSFSVTDSSPPALSLGYRCPVMCAAGTPNCPQMFIRRYDIVLTGRSTLDASVVRTLRTSVRVRNDQTTGSC</sequence>
<protein>
    <submittedName>
        <fullName evidence="2">Prepilin-type N-terminal cleavage/methylation domain-containing protein</fullName>
    </submittedName>
</protein>
<evidence type="ECO:0000313" key="2">
    <source>
        <dbReference type="EMBL" id="MCO5400041.1"/>
    </source>
</evidence>
<dbReference type="Pfam" id="PF07963">
    <property type="entry name" value="N_methyl"/>
    <property type="match status" value="1"/>
</dbReference>
<reference evidence="2" key="2">
    <citation type="journal article" date="2023" name="Front. Microbiol.">
        <title>Ralstonia chuxiongensis sp. nov., Ralstonia mojiangensis sp. nov., and Ralstonia soli sp. nov., isolated from tobacco fields, are three novel species in the family Burkholderiaceae.</title>
        <authorList>
            <person name="Lu C.H."/>
            <person name="Zhang Y.Y."/>
            <person name="Jiang N."/>
            <person name="Chen W."/>
            <person name="Shao X."/>
            <person name="Zhao Z.M."/>
            <person name="Lu W.L."/>
            <person name="Hu X."/>
            <person name="Xi Y.X."/>
            <person name="Zou S.Y."/>
            <person name="Wei Q.J."/>
            <person name="Lin Z.L."/>
            <person name="Gong L."/>
            <person name="Gai X.T."/>
            <person name="Zhang L.Q."/>
            <person name="Li J.Y."/>
            <person name="Jin Y."/>
            <person name="Xia Z.Y."/>
        </authorList>
    </citation>
    <scope>NUCLEOTIDE SEQUENCE</scope>
    <source>
        <strain evidence="2">21MJYT02-11</strain>
    </source>
</reference>
<reference evidence="2" key="1">
    <citation type="submission" date="2022-06" db="EMBL/GenBank/DDBJ databases">
        <authorList>
            <person name="Lu C.-H."/>
        </authorList>
    </citation>
    <scope>NUCLEOTIDE SEQUENCE</scope>
    <source>
        <strain evidence="2">21MJYT02-11</strain>
    </source>
</reference>
<dbReference type="Proteomes" id="UP001162811">
    <property type="component" value="Unassembled WGS sequence"/>
</dbReference>
<name>A0ABT1ANM5_9RALS</name>
<keyword evidence="1" id="KW-0812">Transmembrane</keyword>
<comment type="caution">
    <text evidence="2">The sequence shown here is derived from an EMBL/GenBank/DDBJ whole genome shotgun (WGS) entry which is preliminary data.</text>
</comment>
<gene>
    <name evidence="2" type="ORF">NG900_17725</name>
</gene>
<dbReference type="PROSITE" id="PS00409">
    <property type="entry name" value="PROKAR_NTER_METHYL"/>
    <property type="match status" value="1"/>
</dbReference>
<accession>A0ABT1ANM5</accession>
<evidence type="ECO:0000313" key="3">
    <source>
        <dbReference type="Proteomes" id="UP001162811"/>
    </source>
</evidence>
<organism evidence="2 3">
    <name type="scientific">Ralstonia soli</name>
    <dbReference type="NCBI Taxonomy" id="2953896"/>
    <lineage>
        <taxon>Bacteria</taxon>
        <taxon>Pseudomonadati</taxon>
        <taxon>Pseudomonadota</taxon>
        <taxon>Betaproteobacteria</taxon>
        <taxon>Burkholderiales</taxon>
        <taxon>Burkholderiaceae</taxon>
        <taxon>Ralstonia</taxon>
    </lineage>
</organism>
<dbReference type="EMBL" id="JAMXHT010000006">
    <property type="protein sequence ID" value="MCO5400041.1"/>
    <property type="molecule type" value="Genomic_DNA"/>
</dbReference>
<keyword evidence="1" id="KW-0472">Membrane</keyword>
<proteinExistence type="predicted"/>
<feature type="transmembrane region" description="Helical" evidence="1">
    <location>
        <begin position="20"/>
        <end position="42"/>
    </location>
</feature>